<feature type="domain" description="Single" evidence="7">
    <location>
        <begin position="512"/>
        <end position="578"/>
    </location>
</feature>
<comment type="caution">
    <text evidence="8">The sequence shown here is derived from an EMBL/GenBank/DDBJ whole genome shotgun (WGS) entry which is preliminary data.</text>
</comment>
<proteinExistence type="inferred from homology"/>
<accession>A0A9J6BMD1</accession>
<keyword evidence="4" id="KW-0328">Glycosyltransferase</keyword>
<dbReference type="OrthoDB" id="5835829at2759"/>
<dbReference type="CDD" id="cd03784">
    <property type="entry name" value="GT1_Gtf-like"/>
    <property type="match status" value="1"/>
</dbReference>
<evidence type="ECO:0000256" key="3">
    <source>
        <dbReference type="ARBA" id="ARBA00022525"/>
    </source>
</evidence>
<dbReference type="Pfam" id="PF00201">
    <property type="entry name" value="UDPGT"/>
    <property type="match status" value="1"/>
</dbReference>
<evidence type="ECO:0000256" key="1">
    <source>
        <dbReference type="ARBA" id="ARBA00004613"/>
    </source>
</evidence>
<dbReference type="FunFam" id="3.40.50.2000:FF:000050">
    <property type="entry name" value="UDP-glucuronosyltransferase"/>
    <property type="match status" value="1"/>
</dbReference>
<keyword evidence="9" id="KW-1185">Reference proteome</keyword>
<evidence type="ECO:0000256" key="6">
    <source>
        <dbReference type="SAM" id="Phobius"/>
    </source>
</evidence>
<dbReference type="Gene3D" id="3.40.50.2000">
    <property type="entry name" value="Glycogen Phosphorylase B"/>
    <property type="match status" value="2"/>
</dbReference>
<evidence type="ECO:0000256" key="2">
    <source>
        <dbReference type="ARBA" id="ARBA00009995"/>
    </source>
</evidence>
<evidence type="ECO:0000256" key="5">
    <source>
        <dbReference type="ARBA" id="ARBA00022679"/>
    </source>
</evidence>
<dbReference type="InterPro" id="IPR002213">
    <property type="entry name" value="UDP_glucos_trans"/>
</dbReference>
<keyword evidence="6" id="KW-0812">Transmembrane</keyword>
<evidence type="ECO:0000313" key="9">
    <source>
        <dbReference type="Proteomes" id="UP001107558"/>
    </source>
</evidence>
<dbReference type="PANTHER" id="PTHR48043">
    <property type="entry name" value="EG:EG0003.4 PROTEIN-RELATED"/>
    <property type="match status" value="1"/>
</dbReference>
<evidence type="ECO:0000313" key="8">
    <source>
        <dbReference type="EMBL" id="KAG5670550.1"/>
    </source>
</evidence>
<keyword evidence="5" id="KW-0808">Transferase</keyword>
<keyword evidence="3" id="KW-0964">Secreted</keyword>
<dbReference type="GO" id="GO:0005576">
    <property type="term" value="C:extracellular region"/>
    <property type="evidence" value="ECO:0007669"/>
    <property type="project" value="UniProtKB-SubCell"/>
</dbReference>
<dbReference type="Pfam" id="PF15430">
    <property type="entry name" value="SVWC"/>
    <property type="match status" value="1"/>
</dbReference>
<protein>
    <recommendedName>
        <fullName evidence="7">Single domain-containing protein</fullName>
    </recommendedName>
</protein>
<feature type="transmembrane region" description="Helical" evidence="6">
    <location>
        <begin position="465"/>
        <end position="484"/>
    </location>
</feature>
<gene>
    <name evidence="8" type="ORF">PVAND_000804</name>
</gene>
<dbReference type="Proteomes" id="UP001107558">
    <property type="component" value="Chromosome 3"/>
</dbReference>
<comment type="similarity">
    <text evidence="2">Belongs to the UDP-glycosyltransferase family.</text>
</comment>
<dbReference type="EMBL" id="JADBJN010000003">
    <property type="protein sequence ID" value="KAG5670550.1"/>
    <property type="molecule type" value="Genomic_DNA"/>
</dbReference>
<keyword evidence="6" id="KW-0472">Membrane</keyword>
<dbReference type="PANTHER" id="PTHR48043:SF159">
    <property type="entry name" value="EG:EG0003.4 PROTEIN-RELATED"/>
    <property type="match status" value="1"/>
</dbReference>
<reference evidence="8" key="1">
    <citation type="submission" date="2021-03" db="EMBL/GenBank/DDBJ databases">
        <title>Chromosome level genome of the anhydrobiotic midge Polypedilum vanderplanki.</title>
        <authorList>
            <person name="Yoshida Y."/>
            <person name="Kikawada T."/>
            <person name="Gusev O."/>
        </authorList>
    </citation>
    <scope>NUCLEOTIDE SEQUENCE</scope>
    <source>
        <strain evidence="8">NIAS01</strain>
        <tissue evidence="8">Whole body or cell culture</tissue>
    </source>
</reference>
<evidence type="ECO:0000256" key="4">
    <source>
        <dbReference type="ARBA" id="ARBA00022676"/>
    </source>
</evidence>
<dbReference type="AlphaFoldDB" id="A0A9J6BMD1"/>
<dbReference type="GO" id="GO:0008194">
    <property type="term" value="F:UDP-glycosyltransferase activity"/>
    <property type="evidence" value="ECO:0007669"/>
    <property type="project" value="InterPro"/>
</dbReference>
<organism evidence="8 9">
    <name type="scientific">Polypedilum vanderplanki</name>
    <name type="common">Sleeping chironomid midge</name>
    <dbReference type="NCBI Taxonomy" id="319348"/>
    <lineage>
        <taxon>Eukaryota</taxon>
        <taxon>Metazoa</taxon>
        <taxon>Ecdysozoa</taxon>
        <taxon>Arthropoda</taxon>
        <taxon>Hexapoda</taxon>
        <taxon>Insecta</taxon>
        <taxon>Pterygota</taxon>
        <taxon>Neoptera</taxon>
        <taxon>Endopterygota</taxon>
        <taxon>Diptera</taxon>
        <taxon>Nematocera</taxon>
        <taxon>Chironomoidea</taxon>
        <taxon>Chironomidae</taxon>
        <taxon>Chironominae</taxon>
        <taxon>Polypedilum</taxon>
        <taxon>Polypedilum</taxon>
    </lineage>
</organism>
<keyword evidence="6" id="KW-1133">Transmembrane helix</keyword>
<dbReference type="SUPFAM" id="SSF53756">
    <property type="entry name" value="UDP-Glycosyltransferase/glycogen phosphorylase"/>
    <property type="match status" value="1"/>
</dbReference>
<dbReference type="SMART" id="SM01318">
    <property type="entry name" value="SVWC"/>
    <property type="match status" value="1"/>
</dbReference>
<dbReference type="InterPro" id="IPR050271">
    <property type="entry name" value="UDP-glycosyltransferase"/>
</dbReference>
<sequence length="600" mass="68078">MPVFIESAKILIVFSTISKSHVMPLEVVAKLLAERNHEVTFFTPFPSGKAIKNLREVQIPFDEKDKEFLNQIAKNPEDSSMFTMMKEMPKLITKTGNTTLQLPEMRRIMKEEKFDLLINGYFMTEFILGLGDHFKVPTIVFSPAGALGNIHRMLGNPLSPSGAPHVLAQSVEFNFVGRIKNFFMNIIDVLVMRQIANYIGKEVYNYNFPPDQYRSYEESLRNVSLVLLNTHFSSARPRPYLPNMIEVGGLQVKPNPSPLPNDLKTFLDEAEDGAILFSLGSNAKSTFLPENTIKTLLKAFSQIKQRVVMKWESDTLKGKPENVFISKWLPQDDVLAHKNIKLFISHCGFGGLIEAKYHGVPILGIPLFADQPANADMIEKEGWGKQISINTITADELRDTINEMITNPKYANVVKQLSLLAKDRPMNAQETAIYWIEYVIRHHGAPHLHYPSADLNFFQDNSLDVIAFLVFTVYVIFKILAFICKKIFCGTFCYLYIIPGEIGKSKDHPGHCYSREHSVLLKVGETTHTNQCEEISCYDDYSMRIAGCGTFSIQDPKCKKFIRDLSKPYPTCCTSFICVEPVDVFETSNHLDQVDRNSLE</sequence>
<dbReference type="InterPro" id="IPR029277">
    <property type="entry name" value="SVWC_dom"/>
</dbReference>
<comment type="subcellular location">
    <subcellularLocation>
        <location evidence="1">Secreted</location>
    </subcellularLocation>
</comment>
<name>A0A9J6BMD1_POLVA</name>
<evidence type="ECO:0000259" key="7">
    <source>
        <dbReference type="SMART" id="SM01318"/>
    </source>
</evidence>